<gene>
    <name evidence="2" type="ORF">GCM10009102_09880</name>
</gene>
<dbReference type="RefSeq" id="WP_163958661.1">
    <property type="nucleotide sequence ID" value="NZ_BAAAES010000007.1"/>
</dbReference>
<feature type="chain" id="PRO_5047202937" description="DUF3617 family protein" evidence="1">
    <location>
        <begin position="23"/>
        <end position="155"/>
    </location>
</feature>
<comment type="caution">
    <text evidence="2">The sequence shown here is derived from an EMBL/GenBank/DDBJ whole genome shotgun (WGS) entry which is preliminary data.</text>
</comment>
<dbReference type="EMBL" id="BAAAES010000007">
    <property type="protein sequence ID" value="GAA0662913.1"/>
    <property type="molecule type" value="Genomic_DNA"/>
</dbReference>
<reference evidence="3" key="1">
    <citation type="journal article" date="2019" name="Int. J. Syst. Evol. Microbiol.">
        <title>The Global Catalogue of Microorganisms (GCM) 10K type strain sequencing project: providing services to taxonomists for standard genome sequencing and annotation.</title>
        <authorList>
            <consortium name="The Broad Institute Genomics Platform"/>
            <consortium name="The Broad Institute Genome Sequencing Center for Infectious Disease"/>
            <person name="Wu L."/>
            <person name="Ma J."/>
        </authorList>
    </citation>
    <scope>NUCLEOTIDE SEQUENCE [LARGE SCALE GENOMIC DNA]</scope>
    <source>
        <strain evidence="3">JCM 14603</strain>
    </source>
</reference>
<feature type="signal peptide" evidence="1">
    <location>
        <begin position="1"/>
        <end position="22"/>
    </location>
</feature>
<evidence type="ECO:0008006" key="4">
    <source>
        <dbReference type="Google" id="ProtNLM"/>
    </source>
</evidence>
<dbReference type="Proteomes" id="UP001500238">
    <property type="component" value="Unassembled WGS sequence"/>
</dbReference>
<accession>A0ABP3T0C8</accession>
<protein>
    <recommendedName>
        <fullName evidence="4">DUF3617 family protein</fullName>
    </recommendedName>
</protein>
<proteinExistence type="predicted"/>
<dbReference type="InterPro" id="IPR022061">
    <property type="entry name" value="DUF3617"/>
</dbReference>
<dbReference type="Pfam" id="PF12276">
    <property type="entry name" value="DUF3617"/>
    <property type="match status" value="1"/>
</dbReference>
<evidence type="ECO:0000256" key="1">
    <source>
        <dbReference type="SAM" id="SignalP"/>
    </source>
</evidence>
<keyword evidence="1" id="KW-0732">Signal</keyword>
<organism evidence="2 3">
    <name type="scientific">Sphingomonas insulae</name>
    <dbReference type="NCBI Taxonomy" id="424800"/>
    <lineage>
        <taxon>Bacteria</taxon>
        <taxon>Pseudomonadati</taxon>
        <taxon>Pseudomonadota</taxon>
        <taxon>Alphaproteobacteria</taxon>
        <taxon>Sphingomonadales</taxon>
        <taxon>Sphingomonadaceae</taxon>
        <taxon>Sphingomonas</taxon>
    </lineage>
</organism>
<evidence type="ECO:0000313" key="2">
    <source>
        <dbReference type="EMBL" id="GAA0662913.1"/>
    </source>
</evidence>
<evidence type="ECO:0000313" key="3">
    <source>
        <dbReference type="Proteomes" id="UP001500238"/>
    </source>
</evidence>
<keyword evidence="3" id="KW-1185">Reference proteome</keyword>
<sequence>MRHPLLLAALVPAALVPGNADAQAIPAGRWDVVSTAVDLVIPGAPGFIVRMMKGRSKTEHKCLSPAAAQAGVAALLAPDPKAKCRVDALQVGGGRYSQALSCPQKKGTPIQIARNGSFDASGFSGRLKMAGQTPKGAMSVTIDQTARHVAGPCKG</sequence>
<name>A0ABP3T0C8_9SPHN</name>